<protein>
    <submittedName>
        <fullName evidence="1">Uncharacterized protein</fullName>
    </submittedName>
</protein>
<evidence type="ECO:0000313" key="2">
    <source>
        <dbReference type="Proteomes" id="UP000314980"/>
    </source>
</evidence>
<organism evidence="1 2">
    <name type="scientific">Lates calcarifer</name>
    <name type="common">Barramundi</name>
    <name type="synonym">Holocentrus calcarifer</name>
    <dbReference type="NCBI Taxonomy" id="8187"/>
    <lineage>
        <taxon>Eukaryota</taxon>
        <taxon>Metazoa</taxon>
        <taxon>Chordata</taxon>
        <taxon>Craniata</taxon>
        <taxon>Vertebrata</taxon>
        <taxon>Euteleostomi</taxon>
        <taxon>Actinopterygii</taxon>
        <taxon>Neopterygii</taxon>
        <taxon>Teleostei</taxon>
        <taxon>Neoteleostei</taxon>
        <taxon>Acanthomorphata</taxon>
        <taxon>Carangaria</taxon>
        <taxon>Carangaria incertae sedis</taxon>
        <taxon>Centropomidae</taxon>
        <taxon>Lates</taxon>
    </lineage>
</organism>
<dbReference type="AlphaFoldDB" id="A0A4W6DAD6"/>
<name>A0A4W6DAD6_LATCA</name>
<reference evidence="2" key="1">
    <citation type="submission" date="2015-09" db="EMBL/GenBank/DDBJ databases">
        <authorList>
            <person name="Sai Rama Sridatta P."/>
        </authorList>
    </citation>
    <scope>NUCLEOTIDE SEQUENCE [LARGE SCALE GENOMIC DNA]</scope>
</reference>
<accession>A0A4W6DAD6</accession>
<dbReference type="InParanoid" id="A0A4W6DAD6"/>
<proteinExistence type="predicted"/>
<dbReference type="Proteomes" id="UP000314980">
    <property type="component" value="Unassembled WGS sequence"/>
</dbReference>
<sequence>MHIHIVPYKLYYCLRFIHHGRFHLKDFCNSTKSGLVTPPGGNPRVVVTLVTIYQHFYVGETVTLTGLENPDNPGSWTKCQRAWFSLEFINRFCYSLLLFFTCKCGCSSPGMLFYIRTNHQQAHTQRI</sequence>
<reference evidence="1" key="2">
    <citation type="submission" date="2025-08" db="UniProtKB">
        <authorList>
            <consortium name="Ensembl"/>
        </authorList>
    </citation>
    <scope>IDENTIFICATION</scope>
</reference>
<reference evidence="1" key="3">
    <citation type="submission" date="2025-09" db="UniProtKB">
        <authorList>
            <consortium name="Ensembl"/>
        </authorList>
    </citation>
    <scope>IDENTIFICATION</scope>
</reference>
<evidence type="ECO:0000313" key="1">
    <source>
        <dbReference type="Ensembl" id="ENSLCAP00010021804.1"/>
    </source>
</evidence>
<dbReference type="Ensembl" id="ENSLCAT00010022276.1">
    <property type="protein sequence ID" value="ENSLCAP00010021804.1"/>
    <property type="gene ID" value="ENSLCAG00010010268.1"/>
</dbReference>
<keyword evidence="2" id="KW-1185">Reference proteome</keyword>